<sequence length="201" mass="21834">MNGFISLPSKELLEFARTWKVWVIPGLFIVLAITSVLSARFTTELMQSLLPAGSDMSALIPDPTRRYTLGQWTKNLSQIGIVAILLMSGSTINAEDRQGTQILILTKPVSRWGYVLAKFVSSVIFCTATVAVGALVEYAASLIFFRDNQAVPLLQLTAAWLLYALILVAVTLVGSAIFTSALAGRIGAWPRSHAHVSLLEL</sequence>
<dbReference type="EMBL" id="AP024747">
    <property type="protein sequence ID" value="BCY24940.1"/>
    <property type="molecule type" value="Genomic_DNA"/>
</dbReference>
<accession>A0AAD1KN62</accession>
<evidence type="ECO:0000313" key="3">
    <source>
        <dbReference type="Proteomes" id="UP000825072"/>
    </source>
</evidence>
<organism evidence="2 3">
    <name type="scientific">Cutibacterium modestum</name>
    <dbReference type="NCBI Taxonomy" id="2559073"/>
    <lineage>
        <taxon>Bacteria</taxon>
        <taxon>Bacillati</taxon>
        <taxon>Actinomycetota</taxon>
        <taxon>Actinomycetes</taxon>
        <taxon>Propionibacteriales</taxon>
        <taxon>Propionibacteriaceae</taxon>
        <taxon>Cutibacterium</taxon>
    </lineage>
</organism>
<keyword evidence="1" id="KW-0472">Membrane</keyword>
<dbReference type="PANTHER" id="PTHR37305">
    <property type="entry name" value="INTEGRAL MEMBRANE PROTEIN-RELATED"/>
    <property type="match status" value="1"/>
</dbReference>
<evidence type="ECO:0000256" key="1">
    <source>
        <dbReference type="SAM" id="Phobius"/>
    </source>
</evidence>
<protein>
    <recommendedName>
        <fullName evidence="4">ABC transporter permease</fullName>
    </recommendedName>
</protein>
<dbReference type="Proteomes" id="UP000825072">
    <property type="component" value="Chromosome 1"/>
</dbReference>
<keyword evidence="1" id="KW-0812">Transmembrane</keyword>
<dbReference type="RefSeq" id="WP_002546919.1">
    <property type="nucleotide sequence ID" value="NZ_AP024747.1"/>
</dbReference>
<dbReference type="GO" id="GO:0005886">
    <property type="term" value="C:plasma membrane"/>
    <property type="evidence" value="ECO:0007669"/>
    <property type="project" value="UniProtKB-SubCell"/>
</dbReference>
<feature type="transmembrane region" description="Helical" evidence="1">
    <location>
        <begin position="115"/>
        <end position="140"/>
    </location>
</feature>
<dbReference type="Pfam" id="PF12679">
    <property type="entry name" value="ABC2_membrane_2"/>
    <property type="match status" value="1"/>
</dbReference>
<feature type="transmembrane region" description="Helical" evidence="1">
    <location>
        <begin position="21"/>
        <end position="41"/>
    </location>
</feature>
<gene>
    <name evidence="2" type="ORF">KB1_09300</name>
</gene>
<evidence type="ECO:0008006" key="4">
    <source>
        <dbReference type="Google" id="ProtNLM"/>
    </source>
</evidence>
<dbReference type="GO" id="GO:0140359">
    <property type="term" value="F:ABC-type transporter activity"/>
    <property type="evidence" value="ECO:0007669"/>
    <property type="project" value="InterPro"/>
</dbReference>
<dbReference type="AlphaFoldDB" id="A0AAD1KN62"/>
<evidence type="ECO:0000313" key="2">
    <source>
        <dbReference type="EMBL" id="BCY24940.1"/>
    </source>
</evidence>
<keyword evidence="1" id="KW-1133">Transmembrane helix</keyword>
<name>A0AAD1KN62_9ACTN</name>
<reference evidence="2" key="1">
    <citation type="submission" date="2021-06" db="EMBL/GenBank/DDBJ databases">
        <title>Genome sequence of Cutibacterium modestum strain KB17-24694.</title>
        <authorList>
            <person name="Dekio I."/>
            <person name="Asahina A."/>
            <person name="Nishida M."/>
        </authorList>
    </citation>
    <scope>NUCLEOTIDE SEQUENCE</scope>
    <source>
        <strain evidence="2">KB17-24694</strain>
    </source>
</reference>
<proteinExistence type="predicted"/>
<dbReference type="PANTHER" id="PTHR37305:SF1">
    <property type="entry name" value="MEMBRANE PROTEIN"/>
    <property type="match status" value="1"/>
</dbReference>
<feature type="transmembrane region" description="Helical" evidence="1">
    <location>
        <begin position="160"/>
        <end position="183"/>
    </location>
</feature>
<feature type="transmembrane region" description="Helical" evidence="1">
    <location>
        <begin position="76"/>
        <end position="94"/>
    </location>
</feature>